<dbReference type="EMBL" id="JBHMAR010000020">
    <property type="protein sequence ID" value="MFB9736901.1"/>
    <property type="molecule type" value="Genomic_DNA"/>
</dbReference>
<accession>A0ABV5VGF4</accession>
<evidence type="ECO:0000313" key="5">
    <source>
        <dbReference type="Proteomes" id="UP001589703"/>
    </source>
</evidence>
<gene>
    <name evidence="4" type="ORF">ACFFRO_17455</name>
</gene>
<keyword evidence="2" id="KW-1133">Transmembrane helix</keyword>
<name>A0ABV5VGF4_9ACTN</name>
<organism evidence="4 5">
    <name type="scientific">Streptomyces thermocoprophilus</name>
    <dbReference type="NCBI Taxonomy" id="78356"/>
    <lineage>
        <taxon>Bacteria</taxon>
        <taxon>Bacillati</taxon>
        <taxon>Actinomycetota</taxon>
        <taxon>Actinomycetes</taxon>
        <taxon>Kitasatosporales</taxon>
        <taxon>Streptomycetaceae</taxon>
        <taxon>Streptomyces</taxon>
    </lineage>
</organism>
<feature type="signal peptide" evidence="3">
    <location>
        <begin position="1"/>
        <end position="24"/>
    </location>
</feature>
<keyword evidence="3" id="KW-0732">Signal</keyword>
<evidence type="ECO:0000256" key="1">
    <source>
        <dbReference type="SAM" id="MobiDB-lite"/>
    </source>
</evidence>
<evidence type="ECO:0000256" key="3">
    <source>
        <dbReference type="SAM" id="SignalP"/>
    </source>
</evidence>
<feature type="compositionally biased region" description="Gly residues" evidence="1">
    <location>
        <begin position="394"/>
        <end position="416"/>
    </location>
</feature>
<keyword evidence="2" id="KW-0472">Membrane</keyword>
<feature type="transmembrane region" description="Helical" evidence="2">
    <location>
        <begin position="423"/>
        <end position="445"/>
    </location>
</feature>
<sequence>MVRGAVAAVAAGALVAVTPPCAGAAEPGGYGFDPAGRRVTAAPATTTAQLLEPGGTYRSSLPPDGKSYYRLALDAVSTTYVAVTAVPPPGTEVAASDGIRVALQDADGHYCSTDTASIGGARSPRPVTAWGTREAGNGRPACKDAGTYYVAVERLRTSTSSATASGVAWELELTAAAEAPLKRPGPTSAPEAEPSESLPPPAGPARRRPGGSGFASAAPVGEGAWSATLAPGQTLFYKVPVDWGQRLSATAELSSAPATTSGLVSGALGLHLSNPARVPVDDATVSYGGTPKTAALDALPSVRYANRYAVQDSVSGMRVAGAYYLAVHLSERVAERFGAGPFEVTLRVRVAGAERQPGPEYAGPSVPADAFRVTDEDRTAAAIGSSGLAAPAGGSVGGSEGGSEGGEAAGRSGGSGGGTAMKALAAGGIGGGTLLLGVLGAWTLLARRRAASGAQTRVRAQNPTA</sequence>
<feature type="chain" id="PRO_5047105653" evidence="3">
    <location>
        <begin position="25"/>
        <end position="465"/>
    </location>
</feature>
<proteinExistence type="predicted"/>
<keyword evidence="5" id="KW-1185">Reference proteome</keyword>
<dbReference type="Proteomes" id="UP001589703">
    <property type="component" value="Unassembled WGS sequence"/>
</dbReference>
<evidence type="ECO:0000313" key="4">
    <source>
        <dbReference type="EMBL" id="MFB9736901.1"/>
    </source>
</evidence>
<feature type="region of interest" description="Disordered" evidence="1">
    <location>
        <begin position="391"/>
        <end position="416"/>
    </location>
</feature>
<keyword evidence="2" id="KW-0812">Transmembrane</keyword>
<feature type="region of interest" description="Disordered" evidence="1">
    <location>
        <begin position="179"/>
        <end position="217"/>
    </location>
</feature>
<dbReference type="Gene3D" id="2.60.120.380">
    <property type="match status" value="1"/>
</dbReference>
<reference evidence="4 5" key="1">
    <citation type="submission" date="2024-09" db="EMBL/GenBank/DDBJ databases">
        <authorList>
            <person name="Sun Q."/>
            <person name="Mori K."/>
        </authorList>
    </citation>
    <scope>NUCLEOTIDE SEQUENCE [LARGE SCALE GENOMIC DNA]</scope>
    <source>
        <strain evidence="4 5">JCM 10918</strain>
    </source>
</reference>
<comment type="caution">
    <text evidence="4">The sequence shown here is derived from an EMBL/GenBank/DDBJ whole genome shotgun (WGS) entry which is preliminary data.</text>
</comment>
<dbReference type="RefSeq" id="WP_356760745.1">
    <property type="nucleotide sequence ID" value="NZ_JBHMAR010000020.1"/>
</dbReference>
<protein>
    <submittedName>
        <fullName evidence="4">Uncharacterized protein</fullName>
    </submittedName>
</protein>
<evidence type="ECO:0000256" key="2">
    <source>
        <dbReference type="SAM" id="Phobius"/>
    </source>
</evidence>
<feature type="compositionally biased region" description="Low complexity" evidence="1">
    <location>
        <begin position="179"/>
        <end position="196"/>
    </location>
</feature>